<evidence type="ECO:0000313" key="1">
    <source>
        <dbReference type="EMBL" id="KAI8528710.1"/>
    </source>
</evidence>
<organism evidence="1 2">
    <name type="scientific">Rhododendron molle</name>
    <name type="common">Chinese azalea</name>
    <name type="synonym">Azalea mollis</name>
    <dbReference type="NCBI Taxonomy" id="49168"/>
    <lineage>
        <taxon>Eukaryota</taxon>
        <taxon>Viridiplantae</taxon>
        <taxon>Streptophyta</taxon>
        <taxon>Embryophyta</taxon>
        <taxon>Tracheophyta</taxon>
        <taxon>Spermatophyta</taxon>
        <taxon>Magnoliopsida</taxon>
        <taxon>eudicotyledons</taxon>
        <taxon>Gunneridae</taxon>
        <taxon>Pentapetalae</taxon>
        <taxon>asterids</taxon>
        <taxon>Ericales</taxon>
        <taxon>Ericaceae</taxon>
        <taxon>Ericoideae</taxon>
        <taxon>Rhodoreae</taxon>
        <taxon>Rhododendron</taxon>
    </lineage>
</organism>
<protein>
    <submittedName>
        <fullName evidence="1">Uncharacterized protein</fullName>
    </submittedName>
</protein>
<gene>
    <name evidence="1" type="ORF">RHMOL_Rhmol12G0168700</name>
</gene>
<comment type="caution">
    <text evidence="1">The sequence shown here is derived from an EMBL/GenBank/DDBJ whole genome shotgun (WGS) entry which is preliminary data.</text>
</comment>
<proteinExistence type="predicted"/>
<keyword evidence="2" id="KW-1185">Reference proteome</keyword>
<reference evidence="1" key="1">
    <citation type="submission" date="2022-02" db="EMBL/GenBank/DDBJ databases">
        <title>Plant Genome Project.</title>
        <authorList>
            <person name="Zhang R.-G."/>
        </authorList>
    </citation>
    <scope>NUCLEOTIDE SEQUENCE</scope>
    <source>
        <strain evidence="1">AT1</strain>
    </source>
</reference>
<accession>A0ACC0LJA5</accession>
<name>A0ACC0LJA5_RHOML</name>
<sequence>MVEACGGEKGDEPTWPDLVSLSLKPLNVEGGARLKQREVDLDDAIVEDMPPSKIKGMRPQENHDVEGSSKVRTKFESVARGIKGKHPRLDVEESAQKRTRSDSVARVIKAKHPCLRKHHEQTRFMVNGFAFSW</sequence>
<dbReference type="Proteomes" id="UP001062846">
    <property type="component" value="Chromosome 12"/>
</dbReference>
<evidence type="ECO:0000313" key="2">
    <source>
        <dbReference type="Proteomes" id="UP001062846"/>
    </source>
</evidence>
<dbReference type="EMBL" id="CM046399">
    <property type="protein sequence ID" value="KAI8528710.1"/>
    <property type="molecule type" value="Genomic_DNA"/>
</dbReference>